<evidence type="ECO:0000313" key="4">
    <source>
        <dbReference type="Proteomes" id="UP000070138"/>
    </source>
</evidence>
<dbReference type="InterPro" id="IPR006016">
    <property type="entry name" value="UspA"/>
</dbReference>
<comment type="similarity">
    <text evidence="1">Belongs to the universal stress protein A family.</text>
</comment>
<dbReference type="PANTHER" id="PTHR46268">
    <property type="entry name" value="STRESS RESPONSE PROTEIN NHAX"/>
    <property type="match status" value="1"/>
</dbReference>
<dbReference type="Proteomes" id="UP000070138">
    <property type="component" value="Unassembled WGS sequence"/>
</dbReference>
<accession>A0A137RKN4</accession>
<name>A0A137RKN4_9FLAO</name>
<dbReference type="InterPro" id="IPR006015">
    <property type="entry name" value="Universal_stress_UspA"/>
</dbReference>
<dbReference type="STRING" id="1548749.LS48_05045"/>
<protein>
    <submittedName>
        <fullName evidence="3">Universal stress protein UspA</fullName>
    </submittedName>
</protein>
<reference evidence="3 4" key="2">
    <citation type="journal article" date="2016" name="Int. J. Syst. Evol. Microbiol.">
        <title>Vitellibacter aquimaris sp. nov., a marine bacterium isolated from seawater.</title>
        <authorList>
            <person name="Thevarajoo S."/>
            <person name="Selvaratnam C."/>
            <person name="Goh K.M."/>
            <person name="Hong K.W."/>
            <person name="Chan X.Y."/>
            <person name="Chan K.G."/>
            <person name="Chong C.S."/>
        </authorList>
    </citation>
    <scope>NUCLEOTIDE SEQUENCE [LARGE SCALE GENOMIC DNA]</scope>
    <source>
        <strain evidence="3 4">D-24</strain>
    </source>
</reference>
<dbReference type="PRINTS" id="PR01438">
    <property type="entry name" value="UNVRSLSTRESS"/>
</dbReference>
<dbReference type="Pfam" id="PF00582">
    <property type="entry name" value="Usp"/>
    <property type="match status" value="1"/>
</dbReference>
<keyword evidence="4" id="KW-1185">Reference proteome</keyword>
<dbReference type="OrthoDB" id="1421767at2"/>
<gene>
    <name evidence="3" type="ORF">LS48_05045</name>
</gene>
<evidence type="ECO:0000313" key="3">
    <source>
        <dbReference type="EMBL" id="KXO00746.1"/>
    </source>
</evidence>
<dbReference type="SUPFAM" id="SSF52402">
    <property type="entry name" value="Adenine nucleotide alpha hydrolases-like"/>
    <property type="match status" value="2"/>
</dbReference>
<dbReference type="CDD" id="cd00293">
    <property type="entry name" value="USP-like"/>
    <property type="match status" value="1"/>
</dbReference>
<dbReference type="AlphaFoldDB" id="A0A137RKN4"/>
<evidence type="ECO:0000256" key="1">
    <source>
        <dbReference type="ARBA" id="ARBA00008791"/>
    </source>
</evidence>
<organism evidence="3 4">
    <name type="scientific">Aequorivita aquimaris</name>
    <dbReference type="NCBI Taxonomy" id="1548749"/>
    <lineage>
        <taxon>Bacteria</taxon>
        <taxon>Pseudomonadati</taxon>
        <taxon>Bacteroidota</taxon>
        <taxon>Flavobacteriia</taxon>
        <taxon>Flavobacteriales</taxon>
        <taxon>Flavobacteriaceae</taxon>
        <taxon>Aequorivita</taxon>
    </lineage>
</organism>
<feature type="domain" description="UspA" evidence="2">
    <location>
        <begin position="1"/>
        <end position="135"/>
    </location>
</feature>
<proteinExistence type="inferred from homology"/>
<dbReference type="RefSeq" id="WP_062620569.1">
    <property type="nucleotide sequence ID" value="NZ_JRWG01000002.1"/>
</dbReference>
<dbReference type="PANTHER" id="PTHR46268:SF6">
    <property type="entry name" value="UNIVERSAL STRESS PROTEIN UP12"/>
    <property type="match status" value="1"/>
</dbReference>
<reference evidence="4" key="1">
    <citation type="submission" date="2014-10" db="EMBL/GenBank/DDBJ databases">
        <title>Genome sequencing of Vitellibacter sp. D-24.</title>
        <authorList>
            <person name="Thevarajoo S."/>
            <person name="Selvaratnam C."/>
            <person name="Goh K.M."/>
            <person name="Chong C.S."/>
        </authorList>
    </citation>
    <scope>NUCLEOTIDE SEQUENCE [LARGE SCALE GENOMIC DNA]</scope>
    <source>
        <strain evidence="4">D-24</strain>
    </source>
</reference>
<comment type="caution">
    <text evidence="3">The sequence shown here is derived from an EMBL/GenBank/DDBJ whole genome shotgun (WGS) entry which is preliminary data.</text>
</comment>
<evidence type="ECO:0000259" key="2">
    <source>
        <dbReference type="Pfam" id="PF00582"/>
    </source>
</evidence>
<dbReference type="Gene3D" id="3.40.50.12370">
    <property type="match status" value="1"/>
</dbReference>
<dbReference type="EMBL" id="JRWG01000002">
    <property type="protein sequence ID" value="KXO00746.1"/>
    <property type="molecule type" value="Genomic_DNA"/>
</dbReference>
<sequence length="264" mass="29778">MKNILVPVGSSANAIGNLQYAIDLAQSINANVYVASVFQELSKVGGLSKVNTILKEESENRLDEVLSQVDRKGVQVIAHPIKGEVLEGISRISKQVPIDLMVLAPRSNSIKEEVYLGKTSGKLLKQTNIPILVVPEGAKFQPPKTMLMAFKNGSFERDELLEPVRQFKESFGTEINVLHVETPETSEDMKNVTDNLKVLQDSYTQVETATTFQAVIEYFQQFNPDVLCVIRRKRGFFKKLWEKNEIYKREFHTSKPLLVLPVQE</sequence>